<sequence>MIIQERLILFPRTNSLYVSNPEQSPRINRTKPVTTPVYPSEPERERYSPSARLQEAVEILGSIVRVRSVGCNNAGVVHHCASSLDSAPTSASTSASLSSVSSSTTVACSGWEPDSASTLLPPSAIIAEFSLLQHK</sequence>
<dbReference type="EMBL" id="JAACJN010000269">
    <property type="protein sequence ID" value="KAF5353577.1"/>
    <property type="molecule type" value="Genomic_DNA"/>
</dbReference>
<gene>
    <name evidence="2" type="ORF">D9757_013714</name>
</gene>
<protein>
    <submittedName>
        <fullName evidence="2">Uncharacterized protein</fullName>
    </submittedName>
</protein>
<feature type="compositionally biased region" description="Polar residues" evidence="1">
    <location>
        <begin position="20"/>
        <end position="33"/>
    </location>
</feature>
<evidence type="ECO:0000256" key="1">
    <source>
        <dbReference type="SAM" id="MobiDB-lite"/>
    </source>
</evidence>
<organism evidence="2 3">
    <name type="scientific">Collybiopsis confluens</name>
    <dbReference type="NCBI Taxonomy" id="2823264"/>
    <lineage>
        <taxon>Eukaryota</taxon>
        <taxon>Fungi</taxon>
        <taxon>Dikarya</taxon>
        <taxon>Basidiomycota</taxon>
        <taxon>Agaricomycotina</taxon>
        <taxon>Agaricomycetes</taxon>
        <taxon>Agaricomycetidae</taxon>
        <taxon>Agaricales</taxon>
        <taxon>Marasmiineae</taxon>
        <taxon>Omphalotaceae</taxon>
        <taxon>Collybiopsis</taxon>
    </lineage>
</organism>
<dbReference type="AlphaFoldDB" id="A0A8H5FYM6"/>
<proteinExistence type="predicted"/>
<accession>A0A8H5FYM6</accession>
<evidence type="ECO:0000313" key="2">
    <source>
        <dbReference type="EMBL" id="KAF5353577.1"/>
    </source>
</evidence>
<evidence type="ECO:0000313" key="3">
    <source>
        <dbReference type="Proteomes" id="UP000518752"/>
    </source>
</evidence>
<reference evidence="2 3" key="1">
    <citation type="journal article" date="2020" name="ISME J.">
        <title>Uncovering the hidden diversity of litter-decomposition mechanisms in mushroom-forming fungi.</title>
        <authorList>
            <person name="Floudas D."/>
            <person name="Bentzer J."/>
            <person name="Ahren D."/>
            <person name="Johansson T."/>
            <person name="Persson P."/>
            <person name="Tunlid A."/>
        </authorList>
    </citation>
    <scope>NUCLEOTIDE SEQUENCE [LARGE SCALE GENOMIC DNA]</scope>
    <source>
        <strain evidence="2 3">CBS 406.79</strain>
    </source>
</reference>
<name>A0A8H5FYM6_9AGAR</name>
<comment type="caution">
    <text evidence="2">The sequence shown here is derived from an EMBL/GenBank/DDBJ whole genome shotgun (WGS) entry which is preliminary data.</text>
</comment>
<keyword evidence="3" id="KW-1185">Reference proteome</keyword>
<feature type="region of interest" description="Disordered" evidence="1">
    <location>
        <begin position="20"/>
        <end position="49"/>
    </location>
</feature>
<dbReference type="Proteomes" id="UP000518752">
    <property type="component" value="Unassembled WGS sequence"/>
</dbReference>